<feature type="domain" description="Novel STAND NTPase 5" evidence="2">
    <location>
        <begin position="322"/>
        <end position="458"/>
    </location>
</feature>
<dbReference type="SUPFAM" id="SSF48452">
    <property type="entry name" value="TPR-like"/>
    <property type="match status" value="1"/>
</dbReference>
<dbReference type="Proteomes" id="UP001213907">
    <property type="component" value="Chromosome"/>
</dbReference>
<dbReference type="InterPro" id="IPR057574">
    <property type="entry name" value="nSTAND_NTPase5_dom"/>
</dbReference>
<dbReference type="InterPro" id="IPR011990">
    <property type="entry name" value="TPR-like_helical_dom_sf"/>
</dbReference>
<keyword evidence="1" id="KW-0802">TPR repeat</keyword>
<dbReference type="Pfam" id="PF13289">
    <property type="entry name" value="SIR2_2"/>
    <property type="match status" value="1"/>
</dbReference>
<feature type="repeat" description="TPR" evidence="1">
    <location>
        <begin position="686"/>
        <end position="719"/>
    </location>
</feature>
<dbReference type="Pfam" id="PF25199">
    <property type="entry name" value="nSTAND_NTPase5"/>
    <property type="match status" value="1"/>
</dbReference>
<proteinExistence type="predicted"/>
<dbReference type="InterPro" id="IPR019734">
    <property type="entry name" value="TPR_rpt"/>
</dbReference>
<evidence type="ECO:0000259" key="2">
    <source>
        <dbReference type="Pfam" id="PF25199"/>
    </source>
</evidence>
<dbReference type="Pfam" id="PF13428">
    <property type="entry name" value="TPR_14"/>
    <property type="match status" value="1"/>
</dbReference>
<dbReference type="PROSITE" id="PS50005">
    <property type="entry name" value="TPR"/>
    <property type="match status" value="1"/>
</dbReference>
<evidence type="ECO:0000313" key="3">
    <source>
        <dbReference type="EMBL" id="WEF52403.1"/>
    </source>
</evidence>
<accession>A0ABY8BQX5</accession>
<evidence type="ECO:0000313" key="4">
    <source>
        <dbReference type="Proteomes" id="UP001213907"/>
    </source>
</evidence>
<organism evidence="3 4">
    <name type="scientific">Afipia carboxydohydrogena</name>
    <name type="common">Pseudomonas carboxydohydrogena</name>
    <dbReference type="NCBI Taxonomy" id="290"/>
    <lineage>
        <taxon>Bacteria</taxon>
        <taxon>Pseudomonadati</taxon>
        <taxon>Pseudomonadota</taxon>
        <taxon>Alphaproteobacteria</taxon>
        <taxon>Hyphomicrobiales</taxon>
        <taxon>Nitrobacteraceae</taxon>
        <taxon>Afipia</taxon>
    </lineage>
</organism>
<dbReference type="InterPro" id="IPR027417">
    <property type="entry name" value="P-loop_NTPase"/>
</dbReference>
<dbReference type="SUPFAM" id="SSF52540">
    <property type="entry name" value="P-loop containing nucleoside triphosphate hydrolases"/>
    <property type="match status" value="1"/>
</dbReference>
<gene>
    <name evidence="3" type="ORF">AFIC_000888</name>
</gene>
<protein>
    <submittedName>
        <fullName evidence="3">SIR2 family protein</fullName>
    </submittedName>
</protein>
<sequence>MNVADEDRGYLLASMRAGEVVLVLGAGASATSTNRGGEAVKVGLALAKKIAERAGLNYGGEKLTDVLSATSRILSKKQLQDILTHEYVGVKPSPELERLFQYTWKRLYTWNIDDALLNLTGKSAQRRRFYNGLIDKAAEPEENGQLHIVYLHGDATKPEHSFILTETEYSSWLKSDKHFWYQRAAQDYFTFCPVFIGSTLDEPILSAELERAGRELNSTAGRAFLITPDVLSPIKRASLEARGIVHLQGALEEFSAWLAKNLPGGRSPKDVLATNNSFSDQVLDSLTRDDIQTAHFLRPVDALGLHQRIARISPGDKARLGREFLRGFPPSWLVAASDIPVKLEATTALLEQLKRAVENNERLFIVTGQAGSGKTTAVMMALLQYVEKNKEVALFDLSSDVRSIKRAFNLLRKISNKKIIIYIGDLFLFGDGFREDIDGLVGRDITVVSTARSGEWRDRLSRQFPGLEPFLFQRFVRKDFDPLIDRLIEYVPAPRFRQLSRPEQRKKLASSDSQLLIALREATESSNFSDIITNEFEKLPDDDTRLLLMIVGIATIARVGMSKEAAYEAYANISKSRPFDEALDALSGIVSVADNRRFYARHELYFRHILENVISFSELSLVIRSILKTYLKYEIPIVRSVNRLESTLFRFLLNHDFIYEHAKQHRELEHGRNIYSEFEVEFQLDGHYWLQYGLYLAEIGDLHSAIDMLRRSIQAYPDNPYVFHALASVQLQLARERPNYDAVTKSLIDEAVRSLKLRDAKSGIEVDEYPIVTLANGHIAALIKHGDLGAAKAYGAEYFDRLQQLDRQVNSPAIQHTKDKVFRFVTLGQWGEKHHSGRNRSGMGFG</sequence>
<reference evidence="3 4" key="1">
    <citation type="submission" date="2022-11" db="EMBL/GenBank/DDBJ databases">
        <authorList>
            <person name="Siebert D."/>
            <person name="Busche T."/>
            <person name="Saydam E."/>
            <person name="Kalinowski J."/>
            <person name="Ruckert C."/>
            <person name="Blombach B."/>
        </authorList>
    </citation>
    <scope>NUCLEOTIDE SEQUENCE [LARGE SCALE GENOMIC DNA]</scope>
    <source>
        <strain evidence="3 4">DSM 1083</strain>
    </source>
</reference>
<dbReference type="RefSeq" id="WP_275247952.1">
    <property type="nucleotide sequence ID" value="NZ_BAABDX010000001.1"/>
</dbReference>
<keyword evidence="4" id="KW-1185">Reference proteome</keyword>
<name>A0ABY8BQX5_AFICR</name>
<dbReference type="EMBL" id="CP113162">
    <property type="protein sequence ID" value="WEF52403.1"/>
    <property type="molecule type" value="Genomic_DNA"/>
</dbReference>
<evidence type="ECO:0000256" key="1">
    <source>
        <dbReference type="PROSITE-ProRule" id="PRU00339"/>
    </source>
</evidence>
<dbReference type="Gene3D" id="3.40.50.300">
    <property type="entry name" value="P-loop containing nucleotide triphosphate hydrolases"/>
    <property type="match status" value="1"/>
</dbReference>